<evidence type="ECO:0000259" key="6">
    <source>
        <dbReference type="Pfam" id="PF00291"/>
    </source>
</evidence>
<evidence type="ECO:0000256" key="4">
    <source>
        <dbReference type="ARBA" id="ARBA00041766"/>
    </source>
</evidence>
<evidence type="ECO:0000256" key="1">
    <source>
        <dbReference type="ARBA" id="ARBA00001933"/>
    </source>
</evidence>
<dbReference type="CDD" id="cd01562">
    <property type="entry name" value="Thr-dehyd"/>
    <property type="match status" value="1"/>
</dbReference>
<dbReference type="NCBIfam" id="NF005292">
    <property type="entry name" value="PRK06815.1"/>
    <property type="match status" value="1"/>
</dbReference>
<keyword evidence="8" id="KW-1185">Reference proteome</keyword>
<evidence type="ECO:0000256" key="3">
    <source>
        <dbReference type="ARBA" id="ARBA00023239"/>
    </source>
</evidence>
<feature type="domain" description="Tryptophan synthase beta chain-like PALP" evidence="6">
    <location>
        <begin position="96"/>
        <end position="388"/>
    </location>
</feature>
<name>A0ABY7E3H9_MYAAR</name>
<dbReference type="PANTHER" id="PTHR48078">
    <property type="entry name" value="THREONINE DEHYDRATASE, MITOCHONDRIAL-RELATED"/>
    <property type="match status" value="1"/>
</dbReference>
<proteinExistence type="predicted"/>
<evidence type="ECO:0000256" key="2">
    <source>
        <dbReference type="ARBA" id="ARBA00022898"/>
    </source>
</evidence>
<dbReference type="Proteomes" id="UP001164746">
    <property type="component" value="Chromosome 4"/>
</dbReference>
<evidence type="ECO:0000313" key="8">
    <source>
        <dbReference type="Proteomes" id="UP001164746"/>
    </source>
</evidence>
<keyword evidence="3" id="KW-0456">Lyase</keyword>
<accession>A0ABY7E3H9</accession>
<evidence type="ECO:0000256" key="5">
    <source>
        <dbReference type="ARBA" id="ARBA00042605"/>
    </source>
</evidence>
<protein>
    <recommendedName>
        <fullName evidence="4">L-serine deaminase</fullName>
    </recommendedName>
    <alternativeName>
        <fullName evidence="5">L-threonine dehydratase</fullName>
    </alternativeName>
</protein>
<dbReference type="PANTHER" id="PTHR48078:SF6">
    <property type="entry name" value="L-THREONINE DEHYDRATASE CATABOLIC TDCB"/>
    <property type="match status" value="1"/>
</dbReference>
<dbReference type="Pfam" id="PF00291">
    <property type="entry name" value="PALP"/>
    <property type="match status" value="1"/>
</dbReference>
<evidence type="ECO:0000313" key="7">
    <source>
        <dbReference type="EMBL" id="WAR03353.1"/>
    </source>
</evidence>
<sequence>MNNIALETAMNGLALEATMNVLALGTAINVLALGTAVNELAFDTEMNDIALETAMNGLALETEWSSIEEIDTRRYSMEHATQNLGEEVARAYERIRTRIWKTPLMFSSYLSVEDSTQVYLKLDSEQITGSFKVRGAFNKILTLKKTSPEVLTRGFTTASTGNHGLACLYACGSCGCALEIFCREGVCPSKLAALQSLGATVTLYGQDCVDAEIRARHTAESTGRTYISPYNDVDVMAGNGTVGYEIYEDLPEVDYVLVAVGGGGFIGGAAAYLKHRNPNIQVIGCQPRNSKVMYESVKAGHIVHEPSLDTLSDGTSGDVEDKAVTFPVCARYVDDWILVGEQEISDAVYHILNTHHKIIEGSAGVTVAAYLANKDRFKGSKVVLVLCGANIATDTLRNILDQHKT</sequence>
<dbReference type="InterPro" id="IPR036052">
    <property type="entry name" value="TrpB-like_PALP_sf"/>
</dbReference>
<dbReference type="SUPFAM" id="SSF53686">
    <property type="entry name" value="Tryptophan synthase beta subunit-like PLP-dependent enzymes"/>
    <property type="match status" value="1"/>
</dbReference>
<comment type="cofactor">
    <cofactor evidence="1">
        <name>pyridoxal 5'-phosphate</name>
        <dbReference type="ChEBI" id="CHEBI:597326"/>
    </cofactor>
</comment>
<dbReference type="Gene3D" id="3.40.50.1100">
    <property type="match status" value="2"/>
</dbReference>
<organism evidence="7 8">
    <name type="scientific">Mya arenaria</name>
    <name type="common">Soft-shell clam</name>
    <dbReference type="NCBI Taxonomy" id="6604"/>
    <lineage>
        <taxon>Eukaryota</taxon>
        <taxon>Metazoa</taxon>
        <taxon>Spiralia</taxon>
        <taxon>Lophotrochozoa</taxon>
        <taxon>Mollusca</taxon>
        <taxon>Bivalvia</taxon>
        <taxon>Autobranchia</taxon>
        <taxon>Heteroconchia</taxon>
        <taxon>Euheterodonta</taxon>
        <taxon>Imparidentia</taxon>
        <taxon>Neoheterodontei</taxon>
        <taxon>Myida</taxon>
        <taxon>Myoidea</taxon>
        <taxon>Myidae</taxon>
        <taxon>Mya</taxon>
    </lineage>
</organism>
<reference evidence="7" key="1">
    <citation type="submission" date="2022-11" db="EMBL/GenBank/DDBJ databases">
        <title>Centuries of genome instability and evolution in soft-shell clam transmissible cancer (bioRxiv).</title>
        <authorList>
            <person name="Hart S.F.M."/>
            <person name="Yonemitsu M.A."/>
            <person name="Giersch R.M."/>
            <person name="Beal B.F."/>
            <person name="Arriagada G."/>
            <person name="Davis B.W."/>
            <person name="Ostrander E.A."/>
            <person name="Goff S.P."/>
            <person name="Metzger M.J."/>
        </authorList>
    </citation>
    <scope>NUCLEOTIDE SEQUENCE</scope>
    <source>
        <strain evidence="7">MELC-2E11</strain>
        <tissue evidence="7">Siphon/mantle</tissue>
    </source>
</reference>
<dbReference type="InterPro" id="IPR050147">
    <property type="entry name" value="Ser/Thr_Dehydratase"/>
</dbReference>
<keyword evidence="2" id="KW-0663">Pyridoxal phosphate</keyword>
<dbReference type="InterPro" id="IPR001926">
    <property type="entry name" value="TrpB-like_PALP"/>
</dbReference>
<dbReference type="EMBL" id="CP111015">
    <property type="protein sequence ID" value="WAR03353.1"/>
    <property type="molecule type" value="Genomic_DNA"/>
</dbReference>
<gene>
    <name evidence="7" type="ORF">MAR_009911</name>
</gene>